<feature type="chain" id="PRO_5018204854" description="DUF4156 domain-containing protein" evidence="1">
    <location>
        <begin position="24"/>
        <end position="118"/>
    </location>
</feature>
<organism evidence="2 3">
    <name type="scientific">Gallaecimonas pentaromativorans</name>
    <dbReference type="NCBI Taxonomy" id="584787"/>
    <lineage>
        <taxon>Bacteria</taxon>
        <taxon>Pseudomonadati</taxon>
        <taxon>Pseudomonadota</taxon>
        <taxon>Gammaproteobacteria</taxon>
        <taxon>Enterobacterales</taxon>
        <taxon>Gallaecimonadaceae</taxon>
        <taxon>Gallaecimonas</taxon>
    </lineage>
</organism>
<keyword evidence="1" id="KW-0732">Signal</keyword>
<evidence type="ECO:0000313" key="2">
    <source>
        <dbReference type="EMBL" id="ROQ25061.1"/>
    </source>
</evidence>
<dbReference type="OrthoDB" id="6171735at2"/>
<dbReference type="Proteomes" id="UP000268033">
    <property type="component" value="Unassembled WGS sequence"/>
</dbReference>
<evidence type="ECO:0008006" key="4">
    <source>
        <dbReference type="Google" id="ProtNLM"/>
    </source>
</evidence>
<name>A0A3N1PCF9_9GAMM</name>
<proteinExistence type="predicted"/>
<dbReference type="RefSeq" id="WP_050659355.1">
    <property type="nucleotide sequence ID" value="NZ_JBLXAC010000006.1"/>
</dbReference>
<evidence type="ECO:0000313" key="3">
    <source>
        <dbReference type="Proteomes" id="UP000268033"/>
    </source>
</evidence>
<reference evidence="2 3" key="1">
    <citation type="submission" date="2018-11" db="EMBL/GenBank/DDBJ databases">
        <title>Genomic Encyclopedia of Type Strains, Phase IV (KMG-IV): sequencing the most valuable type-strain genomes for metagenomic binning, comparative biology and taxonomic classification.</title>
        <authorList>
            <person name="Goeker M."/>
        </authorList>
    </citation>
    <scope>NUCLEOTIDE SEQUENCE [LARGE SCALE GENOMIC DNA]</scope>
    <source>
        <strain evidence="2 3">DSM 21945</strain>
    </source>
</reference>
<dbReference type="EMBL" id="RJUL01000006">
    <property type="protein sequence ID" value="ROQ25061.1"/>
    <property type="molecule type" value="Genomic_DNA"/>
</dbReference>
<evidence type="ECO:0000256" key="1">
    <source>
        <dbReference type="SAM" id="SignalP"/>
    </source>
</evidence>
<feature type="signal peptide" evidence="1">
    <location>
        <begin position="1"/>
        <end position="23"/>
    </location>
</feature>
<dbReference type="AlphaFoldDB" id="A0A3N1PCF9"/>
<comment type="caution">
    <text evidence="2">The sequence shown here is derived from an EMBL/GenBank/DDBJ whole genome shotgun (WGS) entry which is preliminary data.</text>
</comment>
<dbReference type="STRING" id="584787.GCA_001247655_03894"/>
<accession>A0A3N1PCF9</accession>
<dbReference type="PROSITE" id="PS51257">
    <property type="entry name" value="PROKAR_LIPOPROTEIN"/>
    <property type="match status" value="1"/>
</dbReference>
<keyword evidence="3" id="KW-1185">Reference proteome</keyword>
<gene>
    <name evidence="2" type="ORF">EDC28_106311</name>
</gene>
<sequence length="118" mass="12772">MKTLALTASATLMLLAGCSSTTAMEKPEGTYVITAKGDSRAEVLSDAKDKALEQCEEHDFASFTIVQQELLAPDDTLAKNRASDRTMTGATLDDDADMAAMVSDDGEYQLTWQIRCSR</sequence>
<protein>
    <recommendedName>
        <fullName evidence="4">DUF4156 domain-containing protein</fullName>
    </recommendedName>
</protein>